<evidence type="ECO:0000256" key="5">
    <source>
        <dbReference type="ARBA" id="ARBA00023065"/>
    </source>
</evidence>
<organism evidence="11">
    <name type="scientific">Salpingoeca rosetta (strain ATCC 50818 / BSB-021)</name>
    <dbReference type="NCBI Taxonomy" id="946362"/>
    <lineage>
        <taxon>Eukaryota</taxon>
        <taxon>Choanoflagellata</taxon>
        <taxon>Craspedida</taxon>
        <taxon>Salpingoecidae</taxon>
        <taxon>Salpingoeca</taxon>
    </lineage>
</organism>
<evidence type="ECO:0000256" key="8">
    <source>
        <dbReference type="SAM" id="MobiDB-lite"/>
    </source>
</evidence>
<accession>F2UEL2</accession>
<reference evidence="10" key="1">
    <citation type="submission" date="2009-08" db="EMBL/GenBank/DDBJ databases">
        <title>Annotation of Salpingoeca rosetta.</title>
        <authorList>
            <consortium name="The Broad Institute Genome Sequencing Platform"/>
            <person name="Russ C."/>
            <person name="Cuomo C."/>
            <person name="Burger G."/>
            <person name="Gray M.W."/>
            <person name="Holland P.W.H."/>
            <person name="King N."/>
            <person name="Lang F.B.F."/>
            <person name="Roger A.J."/>
            <person name="Ruiz-Trillo I."/>
            <person name="Young S.K."/>
            <person name="Zeng Q."/>
            <person name="Gargeya S."/>
            <person name="Alvarado L."/>
            <person name="Berlin A."/>
            <person name="Chapman S.B."/>
            <person name="Chen Z."/>
            <person name="Freedman E."/>
            <person name="Gellesch M."/>
            <person name="Goldberg J."/>
            <person name="Griggs A."/>
            <person name="Gujja S."/>
            <person name="Heilman E."/>
            <person name="Heiman D."/>
            <person name="Howarth C."/>
            <person name="Mehta T."/>
            <person name="Neiman D."/>
            <person name="Pearson M."/>
            <person name="Roberts A."/>
            <person name="Saif S."/>
            <person name="Shea T."/>
            <person name="Shenoy N."/>
            <person name="Sisk P."/>
            <person name="Stolte C."/>
            <person name="Sykes S."/>
            <person name="White J."/>
            <person name="Yandava C."/>
            <person name="Haas B."/>
            <person name="Nusbaum C."/>
            <person name="Birren B."/>
        </authorList>
    </citation>
    <scope>NUCLEOTIDE SEQUENCE [LARGE SCALE GENOMIC DNA]</scope>
    <source>
        <strain evidence="10">ATCC 50818</strain>
    </source>
</reference>
<dbReference type="KEGG" id="sre:PTSG_06720"/>
<keyword evidence="5" id="KW-0406">Ion transport</keyword>
<dbReference type="InParanoid" id="F2UEL2"/>
<evidence type="ECO:0000256" key="6">
    <source>
        <dbReference type="ARBA" id="ARBA00023186"/>
    </source>
</evidence>
<dbReference type="SUPFAM" id="SSF55008">
    <property type="entry name" value="HMA, heavy metal-associated domain"/>
    <property type="match status" value="1"/>
</dbReference>
<feature type="domain" description="HMA" evidence="9">
    <location>
        <begin position="41"/>
        <end position="104"/>
    </location>
</feature>
<name>F2UEL2_SALR5</name>
<dbReference type="OrthoDB" id="689350at2759"/>
<dbReference type="InterPro" id="IPR051881">
    <property type="entry name" value="Copper_transport_ATOX1-like"/>
</dbReference>
<sequence>MLHNHEKTTNISNQPTSKQAKQSIKSTTQELQWTTTDQSIMPTHVFNVAMACDGCSGAVQRVLKKLPEVEDISIDMAGQTVTVVTSLSSDAVLEQIKKTGKETSFKETK</sequence>
<evidence type="ECO:0000256" key="2">
    <source>
        <dbReference type="ARBA" id="ARBA00022723"/>
    </source>
</evidence>
<dbReference type="GO" id="GO:0016531">
    <property type="term" value="F:copper chaperone activity"/>
    <property type="evidence" value="ECO:0007669"/>
    <property type="project" value="TreeGrafter"/>
</dbReference>
<dbReference type="Proteomes" id="UP000007799">
    <property type="component" value="Unassembled WGS sequence"/>
</dbReference>
<dbReference type="CDD" id="cd00371">
    <property type="entry name" value="HMA"/>
    <property type="match status" value="1"/>
</dbReference>
<dbReference type="STRING" id="946362.F2UEL2"/>
<dbReference type="EMBL" id="GL832971">
    <property type="protein sequence ID" value="EGD75062.1"/>
    <property type="molecule type" value="Genomic_DNA"/>
</dbReference>
<dbReference type="PANTHER" id="PTHR46365">
    <property type="entry name" value="COPPER TRANSPORT PROTEIN ATOX1"/>
    <property type="match status" value="1"/>
</dbReference>
<keyword evidence="3" id="KW-0187">Copper transport</keyword>
<evidence type="ECO:0000256" key="7">
    <source>
        <dbReference type="ARBA" id="ARBA00038171"/>
    </source>
</evidence>
<dbReference type="GO" id="GO:0046872">
    <property type="term" value="F:metal ion binding"/>
    <property type="evidence" value="ECO:0007669"/>
    <property type="project" value="UniProtKB-KW"/>
</dbReference>
<dbReference type="GO" id="GO:0006825">
    <property type="term" value="P:copper ion transport"/>
    <property type="evidence" value="ECO:0007669"/>
    <property type="project" value="UniProtKB-KW"/>
</dbReference>
<dbReference type="FunCoup" id="F2UEL2">
    <property type="interactions" value="698"/>
</dbReference>
<dbReference type="GeneID" id="16072674"/>
<dbReference type="PROSITE" id="PS50846">
    <property type="entry name" value="HMA_2"/>
    <property type="match status" value="1"/>
</dbReference>
<dbReference type="InterPro" id="IPR006121">
    <property type="entry name" value="HMA_dom"/>
</dbReference>
<evidence type="ECO:0000313" key="11">
    <source>
        <dbReference type="Proteomes" id="UP000007799"/>
    </source>
</evidence>
<comment type="similarity">
    <text evidence="7">Belongs to the ATX1 family.</text>
</comment>
<dbReference type="PANTHER" id="PTHR46365:SF1">
    <property type="entry name" value="COPPER TRANSPORT PROTEIN ATOX1"/>
    <property type="match status" value="1"/>
</dbReference>
<dbReference type="InterPro" id="IPR036163">
    <property type="entry name" value="HMA_dom_sf"/>
</dbReference>
<evidence type="ECO:0000256" key="3">
    <source>
        <dbReference type="ARBA" id="ARBA00022796"/>
    </source>
</evidence>
<keyword evidence="11" id="KW-1185">Reference proteome</keyword>
<dbReference type="RefSeq" id="XP_004992115.1">
    <property type="nucleotide sequence ID" value="XM_004992058.1"/>
</dbReference>
<feature type="compositionally biased region" description="Polar residues" evidence="8">
    <location>
        <begin position="9"/>
        <end position="31"/>
    </location>
</feature>
<dbReference type="Pfam" id="PF00403">
    <property type="entry name" value="HMA"/>
    <property type="match status" value="1"/>
</dbReference>
<keyword evidence="6" id="KW-0143">Chaperone</keyword>
<feature type="region of interest" description="Disordered" evidence="8">
    <location>
        <begin position="1"/>
        <end position="31"/>
    </location>
</feature>
<evidence type="ECO:0000259" key="9">
    <source>
        <dbReference type="PROSITE" id="PS50846"/>
    </source>
</evidence>
<evidence type="ECO:0000256" key="1">
    <source>
        <dbReference type="ARBA" id="ARBA00022448"/>
    </source>
</evidence>
<dbReference type="eggNOG" id="KOG1603">
    <property type="taxonomic scope" value="Eukaryota"/>
</dbReference>
<gene>
    <name evidence="10" type="ORF">PTSG_06720</name>
</gene>
<dbReference type="AlphaFoldDB" id="F2UEL2"/>
<dbReference type="FunFam" id="3.30.70.100:FF:000008">
    <property type="entry name" value="Copper transport protein ATOX1"/>
    <property type="match status" value="1"/>
</dbReference>
<dbReference type="Gene3D" id="3.30.70.100">
    <property type="match status" value="1"/>
</dbReference>
<dbReference type="GO" id="GO:0005829">
    <property type="term" value="C:cytosol"/>
    <property type="evidence" value="ECO:0007669"/>
    <property type="project" value="TreeGrafter"/>
</dbReference>
<keyword evidence="2" id="KW-0479">Metal-binding</keyword>
<protein>
    <submittedName>
        <fullName evidence="10">Metal homeostasis factor ATX1</fullName>
    </submittedName>
</protein>
<keyword evidence="4" id="KW-0186">Copper</keyword>
<keyword evidence="1" id="KW-0813">Transport</keyword>
<evidence type="ECO:0000313" key="10">
    <source>
        <dbReference type="EMBL" id="EGD75062.1"/>
    </source>
</evidence>
<proteinExistence type="inferred from homology"/>
<evidence type="ECO:0000256" key="4">
    <source>
        <dbReference type="ARBA" id="ARBA00023008"/>
    </source>
</evidence>